<sequence length="368" mass="40961">MVPFLDLKAQYRVIADEIRQAVDRVLESGRFTLGPEVEAFEQEFAAYCGTKHAVGVNSGTSALHLALLAAGVAPGHEVITVPMTFVATVAAIGYAGAIPVFVDVDPQFYTMDPEKIESAITERTKAIVPVHLYGQPAEMDRIIEIAAKHKIAVIEDAAQAHGAEYRGKRVGALGELGAFSFYPGKNLGAYGEGGMVVTNDDKHARTVRMLRDWGTETKYYHELKGFNYRMDAIQGAILRVKLRHLEDWIRSRRILAVRYEERLAATSLVLPAAMPDARHVYHLYAVRSHHRESLQTALAENNIYTGLHYPVPVHLQKAWSELPYKKGDFPVSERIANEEISLPMFPEMSQEQLEDVCDALCVWASGEE</sequence>
<organism evidence="6 7">
    <name type="scientific">Desulfomonile tiedjei</name>
    <dbReference type="NCBI Taxonomy" id="2358"/>
    <lineage>
        <taxon>Bacteria</taxon>
        <taxon>Pseudomonadati</taxon>
        <taxon>Thermodesulfobacteriota</taxon>
        <taxon>Desulfomonilia</taxon>
        <taxon>Desulfomonilales</taxon>
        <taxon>Desulfomonilaceae</taxon>
        <taxon>Desulfomonile</taxon>
    </lineage>
</organism>
<feature type="modified residue" description="N6-(pyridoxal phosphate)lysine" evidence="4">
    <location>
        <position position="185"/>
    </location>
</feature>
<dbReference type="Pfam" id="PF01041">
    <property type="entry name" value="DegT_DnrJ_EryC1"/>
    <property type="match status" value="1"/>
</dbReference>
<evidence type="ECO:0000313" key="6">
    <source>
        <dbReference type="EMBL" id="MBI5250279.1"/>
    </source>
</evidence>
<dbReference type="CDD" id="cd00616">
    <property type="entry name" value="AHBA_syn"/>
    <property type="match status" value="1"/>
</dbReference>
<dbReference type="PIRSF" id="PIRSF000390">
    <property type="entry name" value="PLP_StrS"/>
    <property type="match status" value="1"/>
</dbReference>
<dbReference type="GO" id="GO:0030170">
    <property type="term" value="F:pyridoxal phosphate binding"/>
    <property type="evidence" value="ECO:0007669"/>
    <property type="project" value="UniProtKB-ARBA"/>
</dbReference>
<comment type="similarity">
    <text evidence="2 5">Belongs to the DegT/DnrJ/EryC1 family.</text>
</comment>
<keyword evidence="6" id="KW-0808">Transferase</keyword>
<evidence type="ECO:0000256" key="1">
    <source>
        <dbReference type="ARBA" id="ARBA00022898"/>
    </source>
</evidence>
<proteinExistence type="inferred from homology"/>
<keyword evidence="6" id="KW-0032">Aminotransferase</keyword>
<keyword evidence="1 4" id="KW-0663">Pyridoxal phosphate</keyword>
<feature type="active site" description="Proton acceptor" evidence="3">
    <location>
        <position position="185"/>
    </location>
</feature>
<dbReference type="InterPro" id="IPR015421">
    <property type="entry name" value="PyrdxlP-dep_Trfase_major"/>
</dbReference>
<gene>
    <name evidence="6" type="ORF">HY912_12360</name>
</gene>
<evidence type="ECO:0000256" key="2">
    <source>
        <dbReference type="ARBA" id="ARBA00037999"/>
    </source>
</evidence>
<dbReference type="InterPro" id="IPR015424">
    <property type="entry name" value="PyrdxlP-dep_Trfase"/>
</dbReference>
<dbReference type="PANTHER" id="PTHR30244">
    <property type="entry name" value="TRANSAMINASE"/>
    <property type="match status" value="1"/>
</dbReference>
<dbReference type="InterPro" id="IPR000653">
    <property type="entry name" value="DegT/StrS_aminotransferase"/>
</dbReference>
<evidence type="ECO:0000256" key="4">
    <source>
        <dbReference type="PIRSR" id="PIRSR000390-2"/>
    </source>
</evidence>
<protein>
    <submittedName>
        <fullName evidence="6">DegT/DnrJ/EryC1/StrS family aminotransferase</fullName>
    </submittedName>
</protein>
<dbReference type="GO" id="GO:0008483">
    <property type="term" value="F:transaminase activity"/>
    <property type="evidence" value="ECO:0007669"/>
    <property type="project" value="UniProtKB-KW"/>
</dbReference>
<dbReference type="EMBL" id="JACRDE010000327">
    <property type="protein sequence ID" value="MBI5250279.1"/>
    <property type="molecule type" value="Genomic_DNA"/>
</dbReference>
<dbReference type="GO" id="GO:0000271">
    <property type="term" value="P:polysaccharide biosynthetic process"/>
    <property type="evidence" value="ECO:0007669"/>
    <property type="project" value="TreeGrafter"/>
</dbReference>
<dbReference type="Proteomes" id="UP000807825">
    <property type="component" value="Unassembled WGS sequence"/>
</dbReference>
<accession>A0A9D6V2H1</accession>
<dbReference type="Gene3D" id="3.90.1150.10">
    <property type="entry name" value="Aspartate Aminotransferase, domain 1"/>
    <property type="match status" value="1"/>
</dbReference>
<dbReference type="SUPFAM" id="SSF53383">
    <property type="entry name" value="PLP-dependent transferases"/>
    <property type="match status" value="1"/>
</dbReference>
<evidence type="ECO:0000256" key="5">
    <source>
        <dbReference type="RuleBase" id="RU004508"/>
    </source>
</evidence>
<dbReference type="AlphaFoldDB" id="A0A9D6V2H1"/>
<evidence type="ECO:0000313" key="7">
    <source>
        <dbReference type="Proteomes" id="UP000807825"/>
    </source>
</evidence>
<evidence type="ECO:0000256" key="3">
    <source>
        <dbReference type="PIRSR" id="PIRSR000390-1"/>
    </source>
</evidence>
<dbReference type="PANTHER" id="PTHR30244:SF36">
    <property type="entry name" value="3-OXO-GLUCOSE-6-PHOSPHATE:GLUTAMATE AMINOTRANSFERASE"/>
    <property type="match status" value="1"/>
</dbReference>
<dbReference type="InterPro" id="IPR015422">
    <property type="entry name" value="PyrdxlP-dep_Trfase_small"/>
</dbReference>
<comment type="caution">
    <text evidence="6">The sequence shown here is derived from an EMBL/GenBank/DDBJ whole genome shotgun (WGS) entry which is preliminary data.</text>
</comment>
<reference evidence="6" key="1">
    <citation type="submission" date="2020-07" db="EMBL/GenBank/DDBJ databases">
        <title>Huge and variable diversity of episymbiotic CPR bacteria and DPANN archaea in groundwater ecosystems.</title>
        <authorList>
            <person name="He C.Y."/>
            <person name="Keren R."/>
            <person name="Whittaker M."/>
            <person name="Farag I.F."/>
            <person name="Doudna J."/>
            <person name="Cate J.H.D."/>
            <person name="Banfield J.F."/>
        </authorList>
    </citation>
    <scope>NUCLEOTIDE SEQUENCE</scope>
    <source>
        <strain evidence="6">NC_groundwater_1664_Pr3_B-0.1um_52_9</strain>
    </source>
</reference>
<name>A0A9D6V2H1_9BACT</name>
<dbReference type="FunFam" id="3.40.640.10:FF:000089">
    <property type="entry name" value="Aminotransferase, DegT/DnrJ/EryC1/StrS family"/>
    <property type="match status" value="1"/>
</dbReference>
<dbReference type="Gene3D" id="3.40.640.10">
    <property type="entry name" value="Type I PLP-dependent aspartate aminotransferase-like (Major domain)"/>
    <property type="match status" value="1"/>
</dbReference>